<dbReference type="InterPro" id="IPR011989">
    <property type="entry name" value="ARM-like"/>
</dbReference>
<keyword evidence="4" id="KW-0653">Protein transport</keyword>
<dbReference type="SMART" id="SM00185">
    <property type="entry name" value="ARM"/>
    <property type="match status" value="7"/>
</dbReference>
<sequence length="468" mass="52927">IRNRKNAVELCKAIREDRLLKHNLGTKQEENIDRETYKKLTYKAAISPPLCVDEIVNYINSSEETLQLRAIQSYERLGEEKNSVNDMIKGGIISRCIELLDSNNISLQFEVTSLLNIITSDTSKKSENVIKYEVIPKLLNLLEHKSSIISELAMCVLCNVIDTPYARDIALSCNSLPILIDFIKPDTSITLMDNITWLLSNLYQKTATRTSKEMEHILPVLNRLLSIENDYIISDTCRILSYLTDGSKSNVQAIMETGILPKLLECLTSEKKGIFFPTLLTIRNIVEFGDDAYKDDVITAGGLPCLRSVLSLHCDKEDVTEKETIWIICKMAGNMDQIQSIIDAGLLKILINRIAYENKEIKMLSGLVLMNMLSSGTSQQLTELLNAGVLIEFCNLLKTEDYDIVINALKGFSKILHNAKEKGQIERFATMIEEAGGLNRLVALRCHQNEMIYKKSTSIIHLYYFLIN</sequence>
<comment type="similarity">
    <text evidence="1">Belongs to the importin alpha family.</text>
</comment>
<keyword evidence="2" id="KW-0813">Transport</keyword>
<feature type="non-terminal residue" evidence="5">
    <location>
        <position position="1"/>
    </location>
</feature>
<dbReference type="SUPFAM" id="SSF48371">
    <property type="entry name" value="ARM repeat"/>
    <property type="match status" value="1"/>
</dbReference>
<keyword evidence="3" id="KW-0677">Repeat</keyword>
<dbReference type="InterPro" id="IPR032413">
    <property type="entry name" value="Arm_3"/>
</dbReference>
<evidence type="ECO:0000313" key="5">
    <source>
        <dbReference type="EMBL" id="KYM97417.1"/>
    </source>
</evidence>
<evidence type="ECO:0000313" key="6">
    <source>
        <dbReference type="Proteomes" id="UP000078542"/>
    </source>
</evidence>
<evidence type="ECO:0000256" key="1">
    <source>
        <dbReference type="ARBA" id="ARBA00010394"/>
    </source>
</evidence>
<dbReference type="EMBL" id="KQ978068">
    <property type="protein sequence ID" value="KYM97417.1"/>
    <property type="molecule type" value="Genomic_DNA"/>
</dbReference>
<evidence type="ECO:0000256" key="2">
    <source>
        <dbReference type="ARBA" id="ARBA00022448"/>
    </source>
</evidence>
<dbReference type="InterPro" id="IPR024931">
    <property type="entry name" value="Importin_alpha"/>
</dbReference>
<evidence type="ECO:0000256" key="4">
    <source>
        <dbReference type="ARBA" id="ARBA00022927"/>
    </source>
</evidence>
<protein>
    <submittedName>
        <fullName evidence="5">Importin subunit alpha-1</fullName>
    </submittedName>
</protein>
<dbReference type="PIRSF" id="PIRSF005673">
    <property type="entry name" value="Importin_alpha"/>
    <property type="match status" value="1"/>
</dbReference>
<dbReference type="STRING" id="456900.A0A195C9B7"/>
<reference evidence="5 6" key="1">
    <citation type="submission" date="2016-03" db="EMBL/GenBank/DDBJ databases">
        <title>Cyphomyrmex costatus WGS genome.</title>
        <authorList>
            <person name="Nygaard S."/>
            <person name="Hu H."/>
            <person name="Boomsma J."/>
            <person name="Zhang G."/>
        </authorList>
    </citation>
    <scope>NUCLEOTIDE SEQUENCE [LARGE SCALE GENOMIC DNA]</scope>
    <source>
        <strain evidence="5">MS0001</strain>
        <tissue evidence="5">Whole body</tissue>
    </source>
</reference>
<dbReference type="InterPro" id="IPR000225">
    <property type="entry name" value="Armadillo"/>
</dbReference>
<dbReference type="Gene3D" id="1.25.10.10">
    <property type="entry name" value="Leucine-rich Repeat Variant"/>
    <property type="match status" value="1"/>
</dbReference>
<accession>A0A195C9B7</accession>
<keyword evidence="6" id="KW-1185">Reference proteome</keyword>
<dbReference type="Proteomes" id="UP000078542">
    <property type="component" value="Unassembled WGS sequence"/>
</dbReference>
<dbReference type="GO" id="GO:0061608">
    <property type="term" value="F:nuclear import signal receptor activity"/>
    <property type="evidence" value="ECO:0007669"/>
    <property type="project" value="InterPro"/>
</dbReference>
<name>A0A195C9B7_9HYME</name>
<gene>
    <name evidence="5" type="ORF">ALC62_11709</name>
</gene>
<dbReference type="Pfam" id="PF16186">
    <property type="entry name" value="Arm_3"/>
    <property type="match status" value="1"/>
</dbReference>
<dbReference type="AlphaFoldDB" id="A0A195C9B7"/>
<proteinExistence type="inferred from homology"/>
<evidence type="ECO:0000256" key="3">
    <source>
        <dbReference type="ARBA" id="ARBA00022737"/>
    </source>
</evidence>
<dbReference type="GO" id="GO:0005737">
    <property type="term" value="C:cytoplasm"/>
    <property type="evidence" value="ECO:0007669"/>
    <property type="project" value="InterPro"/>
</dbReference>
<dbReference type="PANTHER" id="PTHR23316">
    <property type="entry name" value="IMPORTIN ALPHA"/>
    <property type="match status" value="1"/>
</dbReference>
<dbReference type="InterPro" id="IPR016024">
    <property type="entry name" value="ARM-type_fold"/>
</dbReference>
<organism evidence="5 6">
    <name type="scientific">Cyphomyrmex costatus</name>
    <dbReference type="NCBI Taxonomy" id="456900"/>
    <lineage>
        <taxon>Eukaryota</taxon>
        <taxon>Metazoa</taxon>
        <taxon>Ecdysozoa</taxon>
        <taxon>Arthropoda</taxon>
        <taxon>Hexapoda</taxon>
        <taxon>Insecta</taxon>
        <taxon>Pterygota</taxon>
        <taxon>Neoptera</taxon>
        <taxon>Endopterygota</taxon>
        <taxon>Hymenoptera</taxon>
        <taxon>Apocrita</taxon>
        <taxon>Aculeata</taxon>
        <taxon>Formicoidea</taxon>
        <taxon>Formicidae</taxon>
        <taxon>Myrmicinae</taxon>
        <taxon>Cyphomyrmex</taxon>
    </lineage>
</organism>
<dbReference type="GO" id="GO:0006606">
    <property type="term" value="P:protein import into nucleus"/>
    <property type="evidence" value="ECO:0007669"/>
    <property type="project" value="InterPro"/>
</dbReference>